<dbReference type="SUPFAM" id="SSF46565">
    <property type="entry name" value="Chaperone J-domain"/>
    <property type="match status" value="1"/>
</dbReference>
<dbReference type="Pfam" id="PF00226">
    <property type="entry name" value="DnaJ"/>
    <property type="match status" value="1"/>
</dbReference>
<dbReference type="GO" id="GO:0042026">
    <property type="term" value="P:protein refolding"/>
    <property type="evidence" value="ECO:0007669"/>
    <property type="project" value="TreeGrafter"/>
</dbReference>
<dbReference type="GO" id="GO:0051082">
    <property type="term" value="F:unfolded protein binding"/>
    <property type="evidence" value="ECO:0007669"/>
    <property type="project" value="InterPro"/>
</dbReference>
<reference evidence="3 4" key="1">
    <citation type="submission" date="2020-03" db="EMBL/GenBank/DDBJ databases">
        <title>Sphingomonas sp. nov., isolated from fish.</title>
        <authorList>
            <person name="Hyun D.-W."/>
            <person name="Bae J.-W."/>
        </authorList>
    </citation>
    <scope>NUCLEOTIDE SEQUENCE [LARGE SCALE GENOMIC DNA]</scope>
    <source>
        <strain evidence="3 4">HDW15C</strain>
    </source>
</reference>
<keyword evidence="1" id="KW-0143">Chaperone</keyword>
<evidence type="ECO:0000256" key="1">
    <source>
        <dbReference type="ARBA" id="ARBA00023186"/>
    </source>
</evidence>
<dbReference type="AlphaFoldDB" id="A0A6G7ZM06"/>
<accession>A0A6G7ZM06</accession>
<feature type="domain" description="J" evidence="2">
    <location>
        <begin position="4"/>
        <end position="69"/>
    </location>
</feature>
<protein>
    <submittedName>
        <fullName evidence="3">DnaJ domain-containing protein</fullName>
    </submittedName>
</protein>
<dbReference type="KEGG" id="ssin:G7078_03520"/>
<dbReference type="PANTHER" id="PTHR43096:SF48">
    <property type="entry name" value="CHAPERONE PROTEIN DNAJ"/>
    <property type="match status" value="1"/>
</dbReference>
<dbReference type="Gene3D" id="2.60.260.20">
    <property type="entry name" value="Urease metallochaperone UreE, N-terminal domain"/>
    <property type="match status" value="2"/>
</dbReference>
<dbReference type="InterPro" id="IPR008971">
    <property type="entry name" value="HSP40/DnaJ_pept-bd"/>
</dbReference>
<dbReference type="SMART" id="SM00271">
    <property type="entry name" value="DnaJ"/>
    <property type="match status" value="1"/>
</dbReference>
<dbReference type="InterPro" id="IPR001623">
    <property type="entry name" value="DnaJ_domain"/>
</dbReference>
<dbReference type="PRINTS" id="PR00625">
    <property type="entry name" value="JDOMAIN"/>
</dbReference>
<name>A0A6G7ZM06_9SPHN</name>
<dbReference type="FunFam" id="2.60.260.20:FF:000013">
    <property type="entry name" value="DnaJ subfamily B member 11"/>
    <property type="match status" value="1"/>
</dbReference>
<dbReference type="EMBL" id="CP049871">
    <property type="protein sequence ID" value="QIL01950.1"/>
    <property type="molecule type" value="Genomic_DNA"/>
</dbReference>
<dbReference type="Proteomes" id="UP000502502">
    <property type="component" value="Chromosome"/>
</dbReference>
<dbReference type="SUPFAM" id="SSF49493">
    <property type="entry name" value="HSP40/DnaJ peptide-binding domain"/>
    <property type="match status" value="2"/>
</dbReference>
<gene>
    <name evidence="3" type="ORF">G7078_03520</name>
</gene>
<dbReference type="PROSITE" id="PS50076">
    <property type="entry name" value="DNAJ_2"/>
    <property type="match status" value="1"/>
</dbReference>
<dbReference type="CDD" id="cd06257">
    <property type="entry name" value="DnaJ"/>
    <property type="match status" value="1"/>
</dbReference>
<dbReference type="CDD" id="cd10747">
    <property type="entry name" value="DnaJ_C"/>
    <property type="match status" value="1"/>
</dbReference>
<evidence type="ECO:0000313" key="4">
    <source>
        <dbReference type="Proteomes" id="UP000502502"/>
    </source>
</evidence>
<sequence length="316" mass="33278">MALDLYQRLGLKRGASEAEIKKAYRSLAKQLHPDRNKDNPKAAERFGEITSAYDLLSDKDKRARYDRGEIDEDGNPKMPFGGGFGGRPGGGGSGAGAGFEGFPGGGFQGGAETADLSDLFEGIFGNQGRSGGFGGFRQRRAPPQKGGDIGYRLAVSFVDAAKLAPQRITLADGKTIDLKLPAGVEDGTRIRLAGKGQEGPAGRGDGIVTIAIFPHPFYKRDGNDIRLELPVTLKEAVLGGKIKVPTPDGPVMLTVPKGSSSGKVLRLKGRGFAAKNGARGDQLVELRIDLPADDSELRAFAEQWSGGGNPRASMGV</sequence>
<dbReference type="RefSeq" id="WP_166093052.1">
    <property type="nucleotide sequence ID" value="NZ_CP049871.1"/>
</dbReference>
<proteinExistence type="predicted"/>
<dbReference type="Pfam" id="PF01556">
    <property type="entry name" value="DnaJ_C"/>
    <property type="match status" value="1"/>
</dbReference>
<evidence type="ECO:0000313" key="3">
    <source>
        <dbReference type="EMBL" id="QIL01950.1"/>
    </source>
</evidence>
<dbReference type="PANTHER" id="PTHR43096">
    <property type="entry name" value="DNAJ HOMOLOG 1, MITOCHONDRIAL-RELATED"/>
    <property type="match status" value="1"/>
</dbReference>
<organism evidence="3 4">
    <name type="scientific">Sphingomonas sinipercae</name>
    <dbReference type="NCBI Taxonomy" id="2714944"/>
    <lineage>
        <taxon>Bacteria</taxon>
        <taxon>Pseudomonadati</taxon>
        <taxon>Pseudomonadota</taxon>
        <taxon>Alphaproteobacteria</taxon>
        <taxon>Sphingomonadales</taxon>
        <taxon>Sphingomonadaceae</taxon>
        <taxon>Sphingomonas</taxon>
    </lineage>
</organism>
<dbReference type="GO" id="GO:0005737">
    <property type="term" value="C:cytoplasm"/>
    <property type="evidence" value="ECO:0007669"/>
    <property type="project" value="TreeGrafter"/>
</dbReference>
<dbReference type="InterPro" id="IPR036869">
    <property type="entry name" value="J_dom_sf"/>
</dbReference>
<dbReference type="Gene3D" id="1.10.287.110">
    <property type="entry name" value="DnaJ domain"/>
    <property type="match status" value="1"/>
</dbReference>
<evidence type="ECO:0000259" key="2">
    <source>
        <dbReference type="PROSITE" id="PS50076"/>
    </source>
</evidence>
<keyword evidence="4" id="KW-1185">Reference proteome</keyword>
<dbReference type="InterPro" id="IPR002939">
    <property type="entry name" value="DnaJ_C"/>
</dbReference>